<keyword evidence="2" id="KW-1185">Reference proteome</keyword>
<dbReference type="FunCoup" id="A0A068U9G5">
    <property type="interactions" value="270"/>
</dbReference>
<name>A0A068U9G5_COFCA</name>
<reference evidence="2" key="1">
    <citation type="journal article" date="2014" name="Science">
        <title>The coffee genome provides insight into the convergent evolution of caffeine biosynthesis.</title>
        <authorList>
            <person name="Denoeud F."/>
            <person name="Carretero-Paulet L."/>
            <person name="Dereeper A."/>
            <person name="Droc G."/>
            <person name="Guyot R."/>
            <person name="Pietrella M."/>
            <person name="Zheng C."/>
            <person name="Alberti A."/>
            <person name="Anthony F."/>
            <person name="Aprea G."/>
            <person name="Aury J.M."/>
            <person name="Bento P."/>
            <person name="Bernard M."/>
            <person name="Bocs S."/>
            <person name="Campa C."/>
            <person name="Cenci A."/>
            <person name="Combes M.C."/>
            <person name="Crouzillat D."/>
            <person name="Da Silva C."/>
            <person name="Daddiego L."/>
            <person name="De Bellis F."/>
            <person name="Dussert S."/>
            <person name="Garsmeur O."/>
            <person name="Gayraud T."/>
            <person name="Guignon V."/>
            <person name="Jahn K."/>
            <person name="Jamilloux V."/>
            <person name="Joet T."/>
            <person name="Labadie K."/>
            <person name="Lan T."/>
            <person name="Leclercq J."/>
            <person name="Lepelley M."/>
            <person name="Leroy T."/>
            <person name="Li L.T."/>
            <person name="Librado P."/>
            <person name="Lopez L."/>
            <person name="Munoz A."/>
            <person name="Noel B."/>
            <person name="Pallavicini A."/>
            <person name="Perrotta G."/>
            <person name="Poncet V."/>
            <person name="Pot D."/>
            <person name="Priyono X."/>
            <person name="Rigoreau M."/>
            <person name="Rouard M."/>
            <person name="Rozas J."/>
            <person name="Tranchant-Dubreuil C."/>
            <person name="VanBuren R."/>
            <person name="Zhang Q."/>
            <person name="Andrade A.C."/>
            <person name="Argout X."/>
            <person name="Bertrand B."/>
            <person name="de Kochko A."/>
            <person name="Graziosi G."/>
            <person name="Henry R.J."/>
            <person name="Jayarama X."/>
            <person name="Ming R."/>
            <person name="Nagai C."/>
            <person name="Rounsley S."/>
            <person name="Sankoff D."/>
            <person name="Giuliano G."/>
            <person name="Albert V.A."/>
            <person name="Wincker P."/>
            <person name="Lashermes P."/>
        </authorList>
    </citation>
    <scope>NUCLEOTIDE SEQUENCE [LARGE SCALE GENOMIC DNA]</scope>
    <source>
        <strain evidence="2">cv. DH200-94</strain>
    </source>
</reference>
<evidence type="ECO:0000313" key="2">
    <source>
        <dbReference type="Proteomes" id="UP000295252"/>
    </source>
</evidence>
<dbReference type="EMBL" id="HG739096">
    <property type="protein sequence ID" value="CDP04228.1"/>
    <property type="molecule type" value="Genomic_DNA"/>
</dbReference>
<dbReference type="InParanoid" id="A0A068U9G5"/>
<organism evidence="1 2">
    <name type="scientific">Coffea canephora</name>
    <name type="common">Robusta coffee</name>
    <dbReference type="NCBI Taxonomy" id="49390"/>
    <lineage>
        <taxon>Eukaryota</taxon>
        <taxon>Viridiplantae</taxon>
        <taxon>Streptophyta</taxon>
        <taxon>Embryophyta</taxon>
        <taxon>Tracheophyta</taxon>
        <taxon>Spermatophyta</taxon>
        <taxon>Magnoliopsida</taxon>
        <taxon>eudicotyledons</taxon>
        <taxon>Gunneridae</taxon>
        <taxon>Pentapetalae</taxon>
        <taxon>asterids</taxon>
        <taxon>lamiids</taxon>
        <taxon>Gentianales</taxon>
        <taxon>Rubiaceae</taxon>
        <taxon>Ixoroideae</taxon>
        <taxon>Gardenieae complex</taxon>
        <taxon>Bertiereae - Coffeeae clade</taxon>
        <taxon>Coffeeae</taxon>
        <taxon>Coffea</taxon>
    </lineage>
</organism>
<dbReference type="Gramene" id="CDP04228">
    <property type="protein sequence ID" value="CDP04228"/>
    <property type="gene ID" value="GSCOC_T00017552001"/>
</dbReference>
<evidence type="ECO:0000313" key="1">
    <source>
        <dbReference type="EMBL" id="CDP04228.1"/>
    </source>
</evidence>
<dbReference type="InterPro" id="IPR036410">
    <property type="entry name" value="HSP_DnaJ_Cys-rich_dom_sf"/>
</dbReference>
<sequence>MFDVSMIHFSLSLQPHTVYKSYSFTILFHLQEKYGRPCRACTGRGFYPCKLCKASGTIQWSPLYDPLVINPCLCPTCDGLKVQHCLNCLGSGFV</sequence>
<protein>
    <submittedName>
        <fullName evidence="1">Uncharacterized protein</fullName>
    </submittedName>
</protein>
<dbReference type="SUPFAM" id="SSF57938">
    <property type="entry name" value="DnaJ/Hsp40 cysteine-rich domain"/>
    <property type="match status" value="1"/>
</dbReference>
<gene>
    <name evidence="1" type="ORF">GSCOC_T00017552001</name>
</gene>
<proteinExistence type="predicted"/>
<dbReference type="Proteomes" id="UP000295252">
    <property type="component" value="Chromosome XI"/>
</dbReference>
<dbReference type="OrthoDB" id="513013at2759"/>
<dbReference type="OMA" id="SFTILFH"/>
<dbReference type="PANTHER" id="PTHR15852:SF29">
    <property type="entry name" value="PLASTID TRANSCRIPTIONALLY ACTIVE PROTEIN"/>
    <property type="match status" value="1"/>
</dbReference>
<dbReference type="PANTHER" id="PTHR15852">
    <property type="entry name" value="PLASTID TRANSCRIPTIONALLY ACTIVE PROTEIN"/>
    <property type="match status" value="1"/>
</dbReference>
<accession>A0A068U9G5</accession>
<dbReference type="PhylomeDB" id="A0A068U9G5"/>
<dbReference type="AlphaFoldDB" id="A0A068U9G5"/>